<dbReference type="InterPro" id="IPR029058">
    <property type="entry name" value="AB_hydrolase_fold"/>
</dbReference>
<dbReference type="InterPro" id="IPR011990">
    <property type="entry name" value="TPR-like_helical_dom_sf"/>
</dbReference>
<dbReference type="SUPFAM" id="SSF53474">
    <property type="entry name" value="alpha/beta-Hydrolases"/>
    <property type="match status" value="1"/>
</dbReference>
<dbReference type="PANTHER" id="PTHR24113">
    <property type="entry name" value="RAN GTPASE-ACTIVATING PROTEIN 1"/>
    <property type="match status" value="1"/>
</dbReference>
<dbReference type="InterPro" id="IPR001611">
    <property type="entry name" value="Leu-rich_rpt"/>
</dbReference>
<dbReference type="EMBL" id="CAJOBA010007514">
    <property type="protein sequence ID" value="CAF3804532.1"/>
    <property type="molecule type" value="Genomic_DNA"/>
</dbReference>
<dbReference type="GO" id="GO:0005096">
    <property type="term" value="F:GTPase activator activity"/>
    <property type="evidence" value="ECO:0007669"/>
    <property type="project" value="UniProtKB-KW"/>
</dbReference>
<dbReference type="GO" id="GO:0005829">
    <property type="term" value="C:cytosol"/>
    <property type="evidence" value="ECO:0007669"/>
    <property type="project" value="TreeGrafter"/>
</dbReference>
<gene>
    <name evidence="2" type="ORF">OVA965_LOCUS16248</name>
    <name evidence="3" type="ORF">TMI583_LOCUS16258</name>
</gene>
<dbReference type="Pfam" id="PF13516">
    <property type="entry name" value="LRR_6"/>
    <property type="match status" value="2"/>
</dbReference>
<dbReference type="Proteomes" id="UP000677228">
    <property type="component" value="Unassembled WGS sequence"/>
</dbReference>
<dbReference type="Gene3D" id="3.80.10.10">
    <property type="entry name" value="Ribonuclease Inhibitor"/>
    <property type="match status" value="3"/>
</dbReference>
<name>A0A8S2JEJ9_9BILA</name>
<evidence type="ECO:0000259" key="1">
    <source>
        <dbReference type="Pfam" id="PF03959"/>
    </source>
</evidence>
<dbReference type="GO" id="GO:0031267">
    <property type="term" value="F:small GTPase binding"/>
    <property type="evidence" value="ECO:0007669"/>
    <property type="project" value="TreeGrafter"/>
</dbReference>
<dbReference type="Proteomes" id="UP000682733">
    <property type="component" value="Unassembled WGS sequence"/>
</dbReference>
<organism evidence="3 4">
    <name type="scientific">Didymodactylos carnosus</name>
    <dbReference type="NCBI Taxonomy" id="1234261"/>
    <lineage>
        <taxon>Eukaryota</taxon>
        <taxon>Metazoa</taxon>
        <taxon>Spiralia</taxon>
        <taxon>Gnathifera</taxon>
        <taxon>Rotifera</taxon>
        <taxon>Eurotatoria</taxon>
        <taxon>Bdelloidea</taxon>
        <taxon>Philodinida</taxon>
        <taxon>Philodinidae</taxon>
        <taxon>Didymodactylos</taxon>
    </lineage>
</organism>
<dbReference type="GO" id="GO:0048471">
    <property type="term" value="C:perinuclear region of cytoplasm"/>
    <property type="evidence" value="ECO:0007669"/>
    <property type="project" value="TreeGrafter"/>
</dbReference>
<dbReference type="InterPro" id="IPR032675">
    <property type="entry name" value="LRR_dom_sf"/>
</dbReference>
<dbReference type="Gene3D" id="1.20.58.320">
    <property type="entry name" value="TPR-like"/>
    <property type="match status" value="1"/>
</dbReference>
<evidence type="ECO:0000313" key="4">
    <source>
        <dbReference type="Proteomes" id="UP000682733"/>
    </source>
</evidence>
<dbReference type="Gene3D" id="1.25.40.10">
    <property type="entry name" value="Tetratricopeptide repeat domain"/>
    <property type="match status" value="1"/>
</dbReference>
<dbReference type="InterPro" id="IPR027038">
    <property type="entry name" value="RanGap"/>
</dbReference>
<evidence type="ECO:0000313" key="3">
    <source>
        <dbReference type="EMBL" id="CAF3804532.1"/>
    </source>
</evidence>
<proteinExistence type="predicted"/>
<sequence length="1190" mass="135907">MTTIVAQPISSALFIPPLQGSLSVEEDNKLSDILSADDELAINTIYDYWFGKNTNTWSKAYPLMTKLWCKVQYDTDKTITEKFEKYLIEASNNDSGMYHRWQLTDRGKLVLILIFDQFSRNIYRSTPKMFAYDQLALNLSLQIINEQHITLYSLPERIFIYFPLVHSENIIYTTKGVQLMNDLLTSVTQRDLRKQCRSIAQSCRTHQHLLELFGRYPHRNQVLGRQSTHDEETYLKTARNEFVNSVNSIKPQPTLEINDSNNNSSTAVAKSVQPLKILVLHSFRQNANSLRRTMKNLLKELKDIGTFFFADAPLPYNPTSEVNQELLPTFDDGNLPETSYQRQWWNVSKDNRMYHQLDVSIYYLDQLFKSAGPFDGILGGTLAGILAALQPVGNISFRFAILISGYPSRADIHVEIMKQNYIQNVPSLHIYGIKDDIVDNEQTLQLASVFKNSTIVQHQGGHFTPNEWPNTSIKLFLLEQQKCRITKKQETDATFGQQQLLMTFHEKIEAVILNYEKQSSQISPVGLSKQIDETNMNVLIEGIDHYLFEDILLLIWCKRTTFHNPEPKTDGKTFFYYWILLYLKKPDDMLEYLDTIPKYGSWADLKTLAVCADKMKTIEQKECLEKLQHACVKMFGEQLKRDYRLVLHQPNNYLNEKEEIEDIKKQEWLTDCAKEAPRIGNKHYNYSTVMAKEVAKYLKPVPDNITDQKQLDAEKGCSYQYYKSLILAVCQVLEKASPSFIDKLMKAQSRKDRALQYTKEQREQLLNAPPSFCILHPKPQPLMPRPLEELEPLLEHLSLDKDGPVDDKQSIVFPRGAIMTGGRLDLCKQIVGPDGIRPLLNAMEHSSVIHRLLLGNNSVGMVGAEAIADYIRNNHDSKIDTWYIACNKFDSNCMALICDSLISDTKVKALWLKRNPILAAGAVHVSKMLSLNKYLQILDLANTGLLDDGCETLFNGLKSNQTLKHLYIDTNGLTVRSGQIIRAHFELGYNHLETLYLSCNRMGNRGTEEIAEGLKHDKYLKRLSLASNCVGADAANALANALCSHPSLEQLNLGFMKSTILLGGLDNVIGDQGAVEIGRLIRSNNHIRSIDLTFNGISQKGLTELIDALNENKTLTTLKVLQFEHVRNKIMKVAIASILKRNKMEWGKQILGNDHTKTAHDWMKLGEQLDEQINFPQHIAEIDSYYRTNQ</sequence>
<dbReference type="Pfam" id="PF06041">
    <property type="entry name" value="DUF924"/>
    <property type="match status" value="1"/>
</dbReference>
<evidence type="ECO:0000313" key="2">
    <source>
        <dbReference type="EMBL" id="CAF1036241.1"/>
    </source>
</evidence>
<dbReference type="Pfam" id="PF03959">
    <property type="entry name" value="FSH1"/>
    <property type="match status" value="1"/>
</dbReference>
<protein>
    <recommendedName>
        <fullName evidence="1">Serine hydrolase domain-containing protein</fullName>
    </recommendedName>
</protein>
<dbReference type="InterPro" id="IPR005645">
    <property type="entry name" value="FSH-like_dom"/>
</dbReference>
<dbReference type="InterPro" id="IPR010323">
    <property type="entry name" value="DUF924"/>
</dbReference>
<reference evidence="3" key="1">
    <citation type="submission" date="2021-02" db="EMBL/GenBank/DDBJ databases">
        <authorList>
            <person name="Nowell W R."/>
        </authorList>
    </citation>
    <scope>NUCLEOTIDE SEQUENCE</scope>
</reference>
<dbReference type="GO" id="GO:0006913">
    <property type="term" value="P:nucleocytoplasmic transport"/>
    <property type="evidence" value="ECO:0007669"/>
    <property type="project" value="TreeGrafter"/>
</dbReference>
<dbReference type="EMBL" id="CAJNOK010007502">
    <property type="protein sequence ID" value="CAF1036241.1"/>
    <property type="molecule type" value="Genomic_DNA"/>
</dbReference>
<comment type="caution">
    <text evidence="3">The sequence shown here is derived from an EMBL/GenBank/DDBJ whole genome shotgun (WGS) entry which is preliminary data.</text>
</comment>
<dbReference type="GO" id="GO:0005634">
    <property type="term" value="C:nucleus"/>
    <property type="evidence" value="ECO:0007669"/>
    <property type="project" value="TreeGrafter"/>
</dbReference>
<dbReference type="SUPFAM" id="SSF52047">
    <property type="entry name" value="RNI-like"/>
    <property type="match status" value="1"/>
</dbReference>
<dbReference type="SUPFAM" id="SSF48452">
    <property type="entry name" value="TPR-like"/>
    <property type="match status" value="1"/>
</dbReference>
<feature type="domain" description="Serine hydrolase" evidence="1">
    <location>
        <begin position="273"/>
        <end position="468"/>
    </location>
</feature>
<accession>A0A8S2JEJ9</accession>
<dbReference type="AlphaFoldDB" id="A0A8S2JEJ9"/>
<dbReference type="SMART" id="SM00368">
    <property type="entry name" value="LRR_RI"/>
    <property type="match status" value="6"/>
</dbReference>
<dbReference type="Gene3D" id="3.40.50.1820">
    <property type="entry name" value="alpha/beta hydrolase"/>
    <property type="match status" value="1"/>
</dbReference>